<dbReference type="InterPro" id="IPR055170">
    <property type="entry name" value="GFO_IDH_MocA-like_dom"/>
</dbReference>
<proteinExistence type="inferred from homology"/>
<keyword evidence="4" id="KW-1185">Reference proteome</keyword>
<dbReference type="Proteomes" id="UP001233172">
    <property type="component" value="Unassembled WGS sequence"/>
</dbReference>
<dbReference type="Gene3D" id="3.40.50.720">
    <property type="entry name" value="NAD(P)-binding Rossmann-like Domain"/>
    <property type="match status" value="1"/>
</dbReference>
<dbReference type="PANTHER" id="PTHR43249">
    <property type="entry name" value="UDP-N-ACETYL-2-AMINO-2-DEOXY-D-GLUCURONATE OXIDASE"/>
    <property type="match status" value="1"/>
</dbReference>
<evidence type="ECO:0000259" key="2">
    <source>
        <dbReference type="Pfam" id="PF22725"/>
    </source>
</evidence>
<dbReference type="PANTHER" id="PTHR43249:SF1">
    <property type="entry name" value="D-GLUCOSIDE 3-DEHYDROGENASE"/>
    <property type="match status" value="1"/>
</dbReference>
<evidence type="ECO:0000313" key="4">
    <source>
        <dbReference type="Proteomes" id="UP001233172"/>
    </source>
</evidence>
<sequence length="152" mass="16946">MIETAKRENIVFTMATKFRYCEDVVKAKAIIASGMLGDIILFENAFTAKVDMSKRWNSDKKIAGGGVLIDNGTHSVDIIRYFLGAITDVLAVETSRTQNISVDENVKLLARTEKGVVASVDLTWGINKELPALYLGLWHERNAPYRLARIEV</sequence>
<dbReference type="Pfam" id="PF22725">
    <property type="entry name" value="GFO_IDH_MocA_C3"/>
    <property type="match status" value="1"/>
</dbReference>
<protein>
    <submittedName>
        <fullName evidence="3">Gfo/Idh/MocA family oxidoreductase</fullName>
    </submittedName>
</protein>
<dbReference type="EMBL" id="JASAOG010000481">
    <property type="protein sequence ID" value="KAK0039144.1"/>
    <property type="molecule type" value="Genomic_DNA"/>
</dbReference>
<dbReference type="InterPro" id="IPR052515">
    <property type="entry name" value="Gfo/Idh/MocA_Oxidoreductase"/>
</dbReference>
<reference evidence="3" key="2">
    <citation type="submission" date="2023-04" db="EMBL/GenBank/DDBJ databases">
        <authorList>
            <person name="Bu L."/>
            <person name="Lu L."/>
            <person name="Laidemitt M.R."/>
            <person name="Zhang S.M."/>
            <person name="Mutuku M."/>
            <person name="Mkoji G."/>
            <person name="Steinauer M."/>
            <person name="Loker E.S."/>
        </authorList>
    </citation>
    <scope>NUCLEOTIDE SEQUENCE</scope>
    <source>
        <strain evidence="3">KasaAsao</strain>
        <tissue evidence="3">Whole Snail</tissue>
    </source>
</reference>
<organism evidence="3 4">
    <name type="scientific">Biomphalaria pfeifferi</name>
    <name type="common">Bloodfluke planorb</name>
    <name type="synonym">Freshwater snail</name>
    <dbReference type="NCBI Taxonomy" id="112525"/>
    <lineage>
        <taxon>Eukaryota</taxon>
        <taxon>Metazoa</taxon>
        <taxon>Spiralia</taxon>
        <taxon>Lophotrochozoa</taxon>
        <taxon>Mollusca</taxon>
        <taxon>Gastropoda</taxon>
        <taxon>Heterobranchia</taxon>
        <taxon>Euthyneura</taxon>
        <taxon>Panpulmonata</taxon>
        <taxon>Hygrophila</taxon>
        <taxon>Lymnaeoidea</taxon>
        <taxon>Planorbidae</taxon>
        <taxon>Biomphalaria</taxon>
    </lineage>
</organism>
<comment type="caution">
    <text evidence="3">The sequence shown here is derived from an EMBL/GenBank/DDBJ whole genome shotgun (WGS) entry which is preliminary data.</text>
</comment>
<comment type="similarity">
    <text evidence="1">Belongs to the Gfo/Idh/MocA family.</text>
</comment>
<name>A0AAD8API6_BIOPF</name>
<feature type="domain" description="GFO/IDH/MocA-like oxidoreductase" evidence="2">
    <location>
        <begin position="25"/>
        <end position="127"/>
    </location>
</feature>
<accession>A0AAD8API6</accession>
<evidence type="ECO:0000256" key="1">
    <source>
        <dbReference type="ARBA" id="ARBA00010928"/>
    </source>
</evidence>
<evidence type="ECO:0000313" key="3">
    <source>
        <dbReference type="EMBL" id="KAK0039144.1"/>
    </source>
</evidence>
<gene>
    <name evidence="3" type="ORF">Bpfe_031409</name>
</gene>
<dbReference type="AlphaFoldDB" id="A0AAD8API6"/>
<reference evidence="3" key="1">
    <citation type="journal article" date="2023" name="PLoS Negl. Trop. Dis.">
        <title>A genome sequence for Biomphalaria pfeifferi, the major vector snail for the human-infecting parasite Schistosoma mansoni.</title>
        <authorList>
            <person name="Bu L."/>
            <person name="Lu L."/>
            <person name="Laidemitt M.R."/>
            <person name="Zhang S.M."/>
            <person name="Mutuku M."/>
            <person name="Mkoji G."/>
            <person name="Steinauer M."/>
            <person name="Loker E.S."/>
        </authorList>
    </citation>
    <scope>NUCLEOTIDE SEQUENCE</scope>
    <source>
        <strain evidence="3">KasaAsao</strain>
    </source>
</reference>
<dbReference type="SUPFAM" id="SSF55347">
    <property type="entry name" value="Glyceraldehyde-3-phosphate dehydrogenase-like, C-terminal domain"/>
    <property type="match status" value="1"/>
</dbReference>
<dbReference type="Gene3D" id="3.30.360.10">
    <property type="entry name" value="Dihydrodipicolinate Reductase, domain 2"/>
    <property type="match status" value="1"/>
</dbReference>